<dbReference type="InterPro" id="IPR002196">
    <property type="entry name" value="Glyco_hydro_24"/>
</dbReference>
<dbReference type="EMBL" id="AFWH01000001">
    <property type="protein sequence ID" value="EGU54097.1"/>
    <property type="molecule type" value="Genomic_DNA"/>
</dbReference>
<evidence type="ECO:0000313" key="8">
    <source>
        <dbReference type="EMBL" id="EEX94358.1"/>
    </source>
</evidence>
<dbReference type="CDD" id="cd16901">
    <property type="entry name" value="lyz_P1"/>
    <property type="match status" value="1"/>
</dbReference>
<dbReference type="SUPFAM" id="SSF53955">
    <property type="entry name" value="Lysozyme-like"/>
    <property type="match status" value="1"/>
</dbReference>
<evidence type="ECO:0000313" key="9">
    <source>
        <dbReference type="EMBL" id="EGU54097.1"/>
    </source>
</evidence>
<sequence length="193" mass="20863">MKLSKKIVCSVLGAIALITGGVAVDSTEPVGPVVIQQQELGELRVSSAALELIGNAEGCRQDPYRCPAGLATNGIGNTHDVPSATVLLEQVAKDWVKNIQSAERCITKAESISGIAMTQGQFDAFTSFAFNTGCTKFRRNGNGSATQIYKHIMQGEYLKACEQLKRWVYSGGKKYNGLIVRRGLEYARCTQVD</sequence>
<evidence type="ECO:0000313" key="11">
    <source>
        <dbReference type="Proteomes" id="UP000003515"/>
    </source>
</evidence>
<dbReference type="HAMAP" id="MF_04110">
    <property type="entry name" value="ENDOLYSIN_T4"/>
    <property type="match status" value="1"/>
</dbReference>
<gene>
    <name evidence="8" type="ORF">VIA_001516</name>
    <name evidence="9" type="ORF">VIOR3934_19760</name>
</gene>
<keyword evidence="4 6" id="KW-0378">Hydrolase</keyword>
<comment type="similarity">
    <text evidence="6">Belongs to the glycosyl hydrolase 24 family.</text>
</comment>
<evidence type="ECO:0000256" key="4">
    <source>
        <dbReference type="ARBA" id="ARBA00022801"/>
    </source>
</evidence>
<dbReference type="GO" id="GO:0042742">
    <property type="term" value="P:defense response to bacterium"/>
    <property type="evidence" value="ECO:0007669"/>
    <property type="project" value="UniProtKB-KW"/>
</dbReference>
<dbReference type="GO" id="GO:0031640">
    <property type="term" value="P:killing of cells of another organism"/>
    <property type="evidence" value="ECO:0007669"/>
    <property type="project" value="UniProtKB-KW"/>
</dbReference>
<dbReference type="InterPro" id="IPR051018">
    <property type="entry name" value="Bacteriophage_GH24"/>
</dbReference>
<dbReference type="Proteomes" id="UP000002817">
    <property type="component" value="Unassembled WGS sequence"/>
</dbReference>
<dbReference type="Pfam" id="PF00959">
    <property type="entry name" value="Phage_lysozyme"/>
    <property type="match status" value="1"/>
</dbReference>
<dbReference type="GO" id="GO:0009253">
    <property type="term" value="P:peptidoglycan catabolic process"/>
    <property type="evidence" value="ECO:0007669"/>
    <property type="project" value="InterPro"/>
</dbReference>
<reference evidence="9" key="2">
    <citation type="submission" date="2011-08" db="EMBL/GenBank/DDBJ databases">
        <authorList>
            <person name="Hoffman M."/>
            <person name="Strain E.A."/>
            <person name="Brown E."/>
            <person name="Allard M.W."/>
        </authorList>
    </citation>
    <scope>NUCLEOTIDE SEQUENCE</scope>
    <source>
        <strain evidence="9">CIP 102891</strain>
    </source>
</reference>
<dbReference type="PANTHER" id="PTHR38107:SF4">
    <property type="entry name" value="LYSOZYME"/>
    <property type="match status" value="1"/>
</dbReference>
<comment type="caution">
    <text evidence="9">The sequence shown here is derived from an EMBL/GenBank/DDBJ whole genome shotgun (WGS) entry which is preliminary data.</text>
</comment>
<keyword evidence="11" id="KW-1185">Reference proteome</keyword>
<dbReference type="eggNOG" id="COG3772">
    <property type="taxonomic scope" value="Bacteria"/>
</dbReference>
<evidence type="ECO:0000256" key="3">
    <source>
        <dbReference type="ARBA" id="ARBA00022638"/>
    </source>
</evidence>
<dbReference type="OrthoDB" id="8141296at2"/>
<evidence type="ECO:0000256" key="7">
    <source>
        <dbReference type="SAM" id="SignalP"/>
    </source>
</evidence>
<keyword evidence="3 6" id="KW-0081">Bacteriolytic enzyme</keyword>
<evidence type="ECO:0000313" key="10">
    <source>
        <dbReference type="Proteomes" id="UP000002817"/>
    </source>
</evidence>
<proteinExistence type="inferred from homology"/>
<dbReference type="RefSeq" id="WP_004412233.1">
    <property type="nucleotide sequence ID" value="NZ_ACZV01000004.1"/>
</dbReference>
<dbReference type="AlphaFoldDB" id="C9QG18"/>
<keyword evidence="2 6" id="KW-0929">Antimicrobial</keyword>
<evidence type="ECO:0000256" key="6">
    <source>
        <dbReference type="RuleBase" id="RU003788"/>
    </source>
</evidence>
<protein>
    <recommendedName>
        <fullName evidence="6">Lysozyme</fullName>
        <ecNumber evidence="6">3.2.1.17</ecNumber>
    </recommendedName>
</protein>
<dbReference type="Gene3D" id="1.10.530.40">
    <property type="match status" value="1"/>
</dbReference>
<dbReference type="GO" id="GO:0003796">
    <property type="term" value="F:lysozyme activity"/>
    <property type="evidence" value="ECO:0007669"/>
    <property type="project" value="UniProtKB-EC"/>
</dbReference>
<keyword evidence="5 6" id="KW-0326">Glycosidase</keyword>
<name>C9QG18_VIBOR</name>
<comment type="catalytic activity">
    <reaction evidence="1 6">
        <text>Hydrolysis of (1-&gt;4)-beta-linkages between N-acetylmuramic acid and N-acetyl-D-glucosamine residues in a peptidoglycan and between N-acetyl-D-glucosamine residues in chitodextrins.</text>
        <dbReference type="EC" id="3.2.1.17"/>
    </reaction>
</comment>
<dbReference type="STRING" id="675816.VIA_001516"/>
<dbReference type="PATRIC" id="fig|675816.5.peg.178"/>
<dbReference type="InterPro" id="IPR023346">
    <property type="entry name" value="Lysozyme-like_dom_sf"/>
</dbReference>
<reference evidence="9 10" key="3">
    <citation type="journal article" date="2012" name="Int. J. Syst. Evol. Microbiol.">
        <title>Vibrio caribbeanicus sp. nov., isolated from the marine sponge Scleritoderma cyanea.</title>
        <authorList>
            <person name="Hoffmann M."/>
            <person name="Monday S.R."/>
            <person name="Allard M.W."/>
            <person name="Strain E.A."/>
            <person name="Whittaker P."/>
            <person name="Naum M."/>
            <person name="McCarthy P.J."/>
            <person name="Lopez J.V."/>
            <person name="Fischer M."/>
            <person name="Brown E.W."/>
        </authorList>
    </citation>
    <scope>NUCLEOTIDE SEQUENCE [LARGE SCALE GENOMIC DNA]</scope>
    <source>
        <strain evidence="9">CIP 102891</strain>
        <strain evidence="10">CIP 102891 / ATCC 33934</strain>
    </source>
</reference>
<feature type="signal peptide" evidence="7">
    <location>
        <begin position="1"/>
        <end position="23"/>
    </location>
</feature>
<dbReference type="EC" id="3.2.1.17" evidence="6"/>
<dbReference type="EMBL" id="ACZV01000004">
    <property type="protein sequence ID" value="EEX94358.1"/>
    <property type="molecule type" value="Genomic_DNA"/>
</dbReference>
<dbReference type="Proteomes" id="UP000003515">
    <property type="component" value="Unassembled WGS sequence"/>
</dbReference>
<dbReference type="InterPro" id="IPR023347">
    <property type="entry name" value="Lysozyme_dom_sf"/>
</dbReference>
<dbReference type="GO" id="GO:0016998">
    <property type="term" value="P:cell wall macromolecule catabolic process"/>
    <property type="evidence" value="ECO:0007669"/>
    <property type="project" value="InterPro"/>
</dbReference>
<evidence type="ECO:0000256" key="2">
    <source>
        <dbReference type="ARBA" id="ARBA00022529"/>
    </source>
</evidence>
<feature type="chain" id="PRO_5003001425" description="Lysozyme" evidence="7">
    <location>
        <begin position="24"/>
        <end position="193"/>
    </location>
</feature>
<accession>C9QG18</accession>
<organism evidence="9 10">
    <name type="scientific">Vibrio orientalis CIP 102891 = ATCC 33934</name>
    <dbReference type="NCBI Taxonomy" id="675816"/>
    <lineage>
        <taxon>Bacteria</taxon>
        <taxon>Pseudomonadati</taxon>
        <taxon>Pseudomonadota</taxon>
        <taxon>Gammaproteobacteria</taxon>
        <taxon>Vibrionales</taxon>
        <taxon>Vibrionaceae</taxon>
        <taxon>Vibrio</taxon>
        <taxon>Vibrio oreintalis group</taxon>
    </lineage>
</organism>
<dbReference type="PANTHER" id="PTHR38107">
    <property type="match status" value="1"/>
</dbReference>
<evidence type="ECO:0000256" key="5">
    <source>
        <dbReference type="ARBA" id="ARBA00023295"/>
    </source>
</evidence>
<evidence type="ECO:0000256" key="1">
    <source>
        <dbReference type="ARBA" id="ARBA00000632"/>
    </source>
</evidence>
<keyword evidence="7" id="KW-0732">Signal</keyword>
<dbReference type="InterPro" id="IPR034690">
    <property type="entry name" value="Endolysin_T4_type"/>
</dbReference>
<reference evidence="8 11" key="1">
    <citation type="submission" date="2009-10" db="EMBL/GenBank/DDBJ databases">
        <authorList>
            <consortium name="Los Alamos National Laboratory (LANL)"/>
            <consortium name="National Microbial Pathogen Data Resource (NMPDR)"/>
            <person name="Munk A.C."/>
            <person name="Chertkov O."/>
            <person name="Tapia R."/>
            <person name="Green L."/>
            <person name="Rogers Y."/>
            <person name="Detter J.C."/>
            <person name="Bruce D."/>
            <person name="Brettin T.S."/>
            <person name="Colwell R.R."/>
            <person name="Huq A."/>
            <person name="Grim C.J."/>
            <person name="Hasan N.A."/>
            <person name="Bartels D."/>
            <person name="Vonstein V."/>
        </authorList>
    </citation>
    <scope>NUCLEOTIDE SEQUENCE [LARGE SCALE GENOMIC DNA]</scope>
    <source>
        <strain evidence="8 11">CIP 102891</strain>
    </source>
</reference>